<accession>A0A136JEV2</accession>
<gene>
    <name evidence="4" type="ORF">Micbo1qcDRAFT_172006</name>
</gene>
<dbReference type="InterPro" id="IPR004827">
    <property type="entry name" value="bZIP"/>
</dbReference>
<evidence type="ECO:0000259" key="3">
    <source>
        <dbReference type="PROSITE" id="PS00036"/>
    </source>
</evidence>
<evidence type="ECO:0000313" key="4">
    <source>
        <dbReference type="EMBL" id="KXJ95679.1"/>
    </source>
</evidence>
<dbReference type="CDD" id="cd14686">
    <property type="entry name" value="bZIP"/>
    <property type="match status" value="1"/>
</dbReference>
<protein>
    <recommendedName>
        <fullName evidence="3">BZIP domain-containing protein</fullName>
    </recommendedName>
</protein>
<dbReference type="PROSITE" id="PS00036">
    <property type="entry name" value="BZIP_BASIC"/>
    <property type="match status" value="1"/>
</dbReference>
<evidence type="ECO:0000313" key="5">
    <source>
        <dbReference type="Proteomes" id="UP000070501"/>
    </source>
</evidence>
<evidence type="ECO:0000256" key="1">
    <source>
        <dbReference type="SAM" id="Coils"/>
    </source>
</evidence>
<dbReference type="Gene3D" id="1.20.5.170">
    <property type="match status" value="1"/>
</dbReference>
<keyword evidence="1" id="KW-0175">Coiled coil</keyword>
<feature type="compositionally biased region" description="Polar residues" evidence="2">
    <location>
        <begin position="221"/>
        <end position="239"/>
    </location>
</feature>
<dbReference type="EMBL" id="KQ964246">
    <property type="protein sequence ID" value="KXJ95679.1"/>
    <property type="molecule type" value="Genomic_DNA"/>
</dbReference>
<dbReference type="InterPro" id="IPR046347">
    <property type="entry name" value="bZIP_sf"/>
</dbReference>
<dbReference type="GO" id="GO:0003700">
    <property type="term" value="F:DNA-binding transcription factor activity"/>
    <property type="evidence" value="ECO:0007669"/>
    <property type="project" value="InterPro"/>
</dbReference>
<organism evidence="4 5">
    <name type="scientific">Microdochium bolleyi</name>
    <dbReference type="NCBI Taxonomy" id="196109"/>
    <lineage>
        <taxon>Eukaryota</taxon>
        <taxon>Fungi</taxon>
        <taxon>Dikarya</taxon>
        <taxon>Ascomycota</taxon>
        <taxon>Pezizomycotina</taxon>
        <taxon>Sordariomycetes</taxon>
        <taxon>Xylariomycetidae</taxon>
        <taxon>Xylariales</taxon>
        <taxon>Microdochiaceae</taxon>
        <taxon>Microdochium</taxon>
    </lineage>
</organism>
<dbReference type="OrthoDB" id="4847496at2759"/>
<feature type="compositionally biased region" description="Low complexity" evidence="2">
    <location>
        <begin position="203"/>
        <end position="220"/>
    </location>
</feature>
<feature type="region of interest" description="Disordered" evidence="2">
    <location>
        <begin position="178"/>
        <end position="260"/>
    </location>
</feature>
<feature type="region of interest" description="Disordered" evidence="2">
    <location>
        <begin position="360"/>
        <end position="406"/>
    </location>
</feature>
<dbReference type="SUPFAM" id="SSF57959">
    <property type="entry name" value="Leucine zipper domain"/>
    <property type="match status" value="1"/>
</dbReference>
<sequence length="406" mass="43460">MDAKQIQAQGQATTCNNWFQGVACTCATCEYYTSDALSGFMLPNSLLDQRQNALIDPRMLLQHTDGLPDMPCHGWMASSPVQKDEANASKLGSPIQLSHAQPTPTSGLNNFTMLPMPSLPPQQSAIHSSSTNHSIPFNTHSRVNSFQEFLDTRPRASSINTIASSDLSDAFSPNYFGTPGSDVQAATPFSNPHHHGSPVATTSQQQQSPPSQLSAILSLPNTLSSSSVDNDDNPTTMAASLQKPKPYDRAKNNCAAKKSRQRRLDLIRDLQDQLARRSEELDALAAKLATLKTQLAGVQTQCGELQRHNAELLQNMVSSQQDVMSSRALKEENTRLRADIENLQALVRSLALTQQQQAGAASGAAGSGSATRVGSPSASSMEVGSGSRTAVLGSPFSLMGGDDYFS</sequence>
<dbReference type="Proteomes" id="UP000070501">
    <property type="component" value="Unassembled WGS sequence"/>
</dbReference>
<name>A0A136JEV2_9PEZI</name>
<feature type="coiled-coil region" evidence="1">
    <location>
        <begin position="267"/>
        <end position="301"/>
    </location>
</feature>
<dbReference type="InParanoid" id="A0A136JEV2"/>
<evidence type="ECO:0000256" key="2">
    <source>
        <dbReference type="SAM" id="MobiDB-lite"/>
    </source>
</evidence>
<dbReference type="AlphaFoldDB" id="A0A136JEV2"/>
<feature type="compositionally biased region" description="Low complexity" evidence="2">
    <location>
        <begin position="360"/>
        <end position="371"/>
    </location>
</feature>
<proteinExistence type="predicted"/>
<reference evidence="5" key="1">
    <citation type="submission" date="2016-02" db="EMBL/GenBank/DDBJ databases">
        <title>Draft genome sequence of Microdochium bolleyi, a fungal endophyte of beachgrass.</title>
        <authorList>
            <consortium name="DOE Joint Genome Institute"/>
            <person name="David A.S."/>
            <person name="May G."/>
            <person name="Haridas S."/>
            <person name="Lim J."/>
            <person name="Wang M."/>
            <person name="Labutti K."/>
            <person name="Lipzen A."/>
            <person name="Barry K."/>
            <person name="Grigoriev I.V."/>
        </authorList>
    </citation>
    <scope>NUCLEOTIDE SEQUENCE [LARGE SCALE GENOMIC DNA]</scope>
    <source>
        <strain evidence="5">J235TASD1</strain>
    </source>
</reference>
<keyword evidence="5" id="KW-1185">Reference proteome</keyword>
<feature type="domain" description="BZIP" evidence="3">
    <location>
        <begin position="249"/>
        <end position="262"/>
    </location>
</feature>
<feature type="compositionally biased region" description="Polar residues" evidence="2">
    <location>
        <begin position="372"/>
        <end position="388"/>
    </location>
</feature>
<dbReference type="SMART" id="SM00338">
    <property type="entry name" value="BRLZ"/>
    <property type="match status" value="1"/>
</dbReference>